<evidence type="ECO:0000259" key="2">
    <source>
        <dbReference type="Pfam" id="PF13614"/>
    </source>
</evidence>
<dbReference type="Pfam" id="PF13424">
    <property type="entry name" value="TPR_12"/>
    <property type="match status" value="3"/>
</dbReference>
<dbReference type="InterPro" id="IPR035897">
    <property type="entry name" value="Toll_tir_struct_dom_sf"/>
</dbReference>
<dbReference type="Gene3D" id="3.40.50.300">
    <property type="entry name" value="P-loop containing nucleotide triphosphate hydrolases"/>
    <property type="match status" value="2"/>
</dbReference>
<dbReference type="InterPro" id="IPR025669">
    <property type="entry name" value="AAA_dom"/>
</dbReference>
<evidence type="ECO:0000313" key="6">
    <source>
        <dbReference type="Proteomes" id="UP000572680"/>
    </source>
</evidence>
<dbReference type="Pfam" id="PF13614">
    <property type="entry name" value="AAA_31"/>
    <property type="match status" value="1"/>
</dbReference>
<dbReference type="InterPro" id="IPR000157">
    <property type="entry name" value="TIR_dom"/>
</dbReference>
<gene>
    <name evidence="5" type="ORF">HNR61_000289</name>
</gene>
<evidence type="ECO:0000259" key="4">
    <source>
        <dbReference type="Pfam" id="PF25000"/>
    </source>
</evidence>
<dbReference type="InterPro" id="IPR027417">
    <property type="entry name" value="P-loop_NTPase"/>
</dbReference>
<evidence type="ECO:0000259" key="3">
    <source>
        <dbReference type="Pfam" id="PF13676"/>
    </source>
</evidence>
<dbReference type="InterPro" id="IPR002182">
    <property type="entry name" value="NB-ARC"/>
</dbReference>
<dbReference type="PANTHER" id="PTHR46082">
    <property type="entry name" value="ATP/GTP-BINDING PROTEIN-RELATED"/>
    <property type="match status" value="1"/>
</dbReference>
<keyword evidence="6" id="KW-1185">Reference proteome</keyword>
<proteinExistence type="predicted"/>
<accession>A0A7W3LIA6</accession>
<protein>
    <submittedName>
        <fullName evidence="5">Tetratricopeptide (TPR) repeat protein</fullName>
    </submittedName>
</protein>
<dbReference type="Gene3D" id="3.40.50.10140">
    <property type="entry name" value="Toll/interleukin-1 receptor homology (TIR) domain"/>
    <property type="match status" value="1"/>
</dbReference>
<feature type="domain" description="DUF7779" evidence="4">
    <location>
        <begin position="727"/>
        <end position="815"/>
    </location>
</feature>
<dbReference type="InterPro" id="IPR011990">
    <property type="entry name" value="TPR-like_helical_dom_sf"/>
</dbReference>
<dbReference type="RefSeq" id="WP_182841295.1">
    <property type="nucleotide sequence ID" value="NZ_BAAALP010000015.1"/>
</dbReference>
<sequence>MSSAGTIVTFYSYKGGTGRTTALANVAWIMAMSGRKVLAVDWDLESPGLHKFFHPFLDEGVMGATPGVIELLSDYAWAATRRHENAERDWHLEYAKILKHAVSLNWNFESGGTLDFVSAGRQNRDYSSLITSMDWDNFYERLGGGQFFDALRADMRRHYDYVLIDSRTGLSDIADICTVHFPDVLVDCFTLSDQSIDGAAAVAKHIDERYRERGIRVLPVPMRIDFGENAKVEAGRLYARTQFDRFPRGMSQEEANRYWLSVEIPYRPYYAFEETLATFGDAPGSPNSMLAAYERLTSVITEGQVGSCPSIAEDLRLATLERFARRIPSEVSDVLIIYVSEDRPWVDWMNVVLGRAGFRVVARSLDTLPQDDLDGALESSGHMVVLFSPAYVVSTQGRRAWHSVLSRAPVPHRRLTTVRVLDAQLSMDLAGQMPIDLTGLGERDGAERLLRSLGRPGQAFEKAADHPRVGPRFPGAARTAPDIWNVDRRNAVFTGRGHLLEELRDHLLGTTQRVVLPQALHGLGGVGKTQVALEYAHRFKADYDLVWWVSAQHPDSIRTALARLAERIGLRVGESIADAANAVLEALRRGDPTSRWLLIFDNADSPEELQEYLPGGDGHVLITSRDPAWTQLAAPLEVDVFTEEESAAHLVRRVPEISEENARKIGKALGYLPLAIEQAAAWLASTFMPAAEYLQALENETASTLALSTEAFPQPVAMTWNVTFRQLRDASPAAARLLELLAFFSSEPISLDLVYSDETAGILVPYDETLRDKIVLGKVVREISRFALAKVDLGNNSIQVHPLVQAVIRAGMEEELATSTCHDVHKILLGARPQHGDTDDPANWPSLDKILPHVKPSAAAQCDDEDVRQMLTDLVRYQWKRGSFESAMSAGAELTEEWRDKLGSDHWQWLFLQSQIANVLRSQGNYNAAFRLDQDVLNRQEGSPSLGPNHPHTLITAGNLAADLRALGRFQEALDLDQRTYDRLAGLWDEDHPRTLMVAHNLAIDYRLNGDLYSAQRYDRETVDRRRAVLGEEHPYTLFSKASLARTLRELGHYEESVDILRQVYETYLRVLGDQILDTLRTGKSLAVSLRKAGHREAAFELAEEIYSRYQRHFPDSPDTLPADLEVAACTSALGDKQAARDRTRAALARHSAEMGGTHPYTLVIENNLCGYLRGCGELDEAVAISTRAVAGLREQFGSAHPFVLSAMVTQANCLGDAGHHEEAERVEREALGGLLSVLKSHHPDTNVCRSNLSITLEHLGKHTEAHRLHREATEGLRALTLNHSHPVFDAVQARRRVNRDIELQPL</sequence>
<organism evidence="5 6">
    <name type="scientific">Actinomadura namibiensis</name>
    <dbReference type="NCBI Taxonomy" id="182080"/>
    <lineage>
        <taxon>Bacteria</taxon>
        <taxon>Bacillati</taxon>
        <taxon>Actinomycetota</taxon>
        <taxon>Actinomycetes</taxon>
        <taxon>Streptosporangiales</taxon>
        <taxon>Thermomonosporaceae</taxon>
        <taxon>Actinomadura</taxon>
    </lineage>
</organism>
<dbReference type="NCBIfam" id="NF047398">
    <property type="entry name" value="AAA_KGGVGR"/>
    <property type="match status" value="1"/>
</dbReference>
<evidence type="ECO:0000313" key="5">
    <source>
        <dbReference type="EMBL" id="MBA8948691.1"/>
    </source>
</evidence>
<feature type="domain" description="NB-ARC" evidence="1">
    <location>
        <begin position="500"/>
        <end position="646"/>
    </location>
</feature>
<name>A0A7W3LIA6_ACTNM</name>
<feature type="domain" description="TIR" evidence="3">
    <location>
        <begin position="334"/>
        <end position="450"/>
    </location>
</feature>
<dbReference type="NCBIfam" id="NF040586">
    <property type="entry name" value="FxSxx_TPR"/>
    <property type="match status" value="1"/>
</dbReference>
<dbReference type="Pfam" id="PF25000">
    <property type="entry name" value="DUF7779"/>
    <property type="match status" value="1"/>
</dbReference>
<dbReference type="Pfam" id="PF00931">
    <property type="entry name" value="NB-ARC"/>
    <property type="match status" value="1"/>
</dbReference>
<dbReference type="Gene3D" id="1.25.40.10">
    <property type="entry name" value="Tetratricopeptide repeat domain"/>
    <property type="match status" value="2"/>
</dbReference>
<comment type="caution">
    <text evidence="5">The sequence shown here is derived from an EMBL/GenBank/DDBJ whole genome shotgun (WGS) entry which is preliminary data.</text>
</comment>
<dbReference type="PANTHER" id="PTHR46082:SF6">
    <property type="entry name" value="AAA+ ATPASE DOMAIN-CONTAINING PROTEIN-RELATED"/>
    <property type="match status" value="1"/>
</dbReference>
<dbReference type="GO" id="GO:0043531">
    <property type="term" value="F:ADP binding"/>
    <property type="evidence" value="ECO:0007669"/>
    <property type="project" value="InterPro"/>
</dbReference>
<dbReference type="Proteomes" id="UP000572680">
    <property type="component" value="Unassembled WGS sequence"/>
</dbReference>
<feature type="domain" description="AAA" evidence="2">
    <location>
        <begin position="6"/>
        <end position="43"/>
    </location>
</feature>
<dbReference type="Pfam" id="PF13374">
    <property type="entry name" value="TPR_10"/>
    <property type="match status" value="2"/>
</dbReference>
<dbReference type="EMBL" id="JACJIA010000001">
    <property type="protein sequence ID" value="MBA8948691.1"/>
    <property type="molecule type" value="Genomic_DNA"/>
</dbReference>
<dbReference type="GO" id="GO:0007165">
    <property type="term" value="P:signal transduction"/>
    <property type="evidence" value="ECO:0007669"/>
    <property type="project" value="InterPro"/>
</dbReference>
<dbReference type="SUPFAM" id="SSF52200">
    <property type="entry name" value="Toll/Interleukin receptor TIR domain"/>
    <property type="match status" value="1"/>
</dbReference>
<dbReference type="SUPFAM" id="SSF48452">
    <property type="entry name" value="TPR-like"/>
    <property type="match status" value="4"/>
</dbReference>
<dbReference type="InterPro" id="IPR053137">
    <property type="entry name" value="NLR-like"/>
</dbReference>
<dbReference type="SUPFAM" id="SSF52540">
    <property type="entry name" value="P-loop containing nucleoside triphosphate hydrolases"/>
    <property type="match status" value="2"/>
</dbReference>
<evidence type="ECO:0000259" key="1">
    <source>
        <dbReference type="Pfam" id="PF00931"/>
    </source>
</evidence>
<dbReference type="Pfam" id="PF13676">
    <property type="entry name" value="TIR_2"/>
    <property type="match status" value="1"/>
</dbReference>
<reference evidence="5 6" key="1">
    <citation type="submission" date="2020-08" db="EMBL/GenBank/DDBJ databases">
        <title>Genomic Encyclopedia of Type Strains, Phase IV (KMG-IV): sequencing the most valuable type-strain genomes for metagenomic binning, comparative biology and taxonomic classification.</title>
        <authorList>
            <person name="Goeker M."/>
        </authorList>
    </citation>
    <scope>NUCLEOTIDE SEQUENCE [LARGE SCALE GENOMIC DNA]</scope>
    <source>
        <strain evidence="5 6">DSM 44197</strain>
    </source>
</reference>
<dbReference type="InterPro" id="IPR056681">
    <property type="entry name" value="DUF7779"/>
</dbReference>